<evidence type="ECO:0000313" key="3">
    <source>
        <dbReference type="Proteomes" id="UP000187455"/>
    </source>
</evidence>
<dbReference type="Proteomes" id="UP000187455">
    <property type="component" value="Unassembled WGS sequence"/>
</dbReference>
<dbReference type="OrthoDB" id="4744630at2759"/>
<feature type="transmembrane region" description="Helical" evidence="1">
    <location>
        <begin position="156"/>
        <end position="177"/>
    </location>
</feature>
<proteinExistence type="predicted"/>
<keyword evidence="1" id="KW-0472">Membrane</keyword>
<name>A0A1R0H1G4_9FUNG</name>
<comment type="caution">
    <text evidence="2">The sequence shown here is derived from an EMBL/GenBank/DDBJ whole genome shotgun (WGS) entry which is preliminary data.</text>
</comment>
<gene>
    <name evidence="2" type="ORF">AYI68_g2886</name>
</gene>
<feature type="transmembrane region" description="Helical" evidence="1">
    <location>
        <begin position="128"/>
        <end position="150"/>
    </location>
</feature>
<dbReference type="EMBL" id="LSSL01001138">
    <property type="protein sequence ID" value="OLY82983.1"/>
    <property type="molecule type" value="Genomic_DNA"/>
</dbReference>
<feature type="non-terminal residue" evidence="2">
    <location>
        <position position="1"/>
    </location>
</feature>
<keyword evidence="1" id="KW-1133">Transmembrane helix</keyword>
<keyword evidence="1" id="KW-0812">Transmembrane</keyword>
<reference evidence="2 3" key="1">
    <citation type="journal article" date="2016" name="Mol. Biol. Evol.">
        <title>Genome-Wide Survey of Gut Fungi (Harpellales) Reveals the First Horizontally Transferred Ubiquitin Gene from a Mosquito Host.</title>
        <authorList>
            <person name="Wang Y."/>
            <person name="White M.M."/>
            <person name="Kvist S."/>
            <person name="Moncalvo J.M."/>
        </authorList>
    </citation>
    <scope>NUCLEOTIDE SEQUENCE [LARGE SCALE GENOMIC DNA]</scope>
    <source>
        <strain evidence="2 3">ALG-7-W6</strain>
    </source>
</reference>
<evidence type="ECO:0000256" key="1">
    <source>
        <dbReference type="SAM" id="Phobius"/>
    </source>
</evidence>
<protein>
    <submittedName>
        <fullName evidence="2">Uncharacterized protein</fullName>
    </submittedName>
</protein>
<evidence type="ECO:0000313" key="2">
    <source>
        <dbReference type="EMBL" id="OLY82983.1"/>
    </source>
</evidence>
<accession>A0A1R0H1G4</accession>
<organism evidence="2 3">
    <name type="scientific">Smittium mucronatum</name>
    <dbReference type="NCBI Taxonomy" id="133383"/>
    <lineage>
        <taxon>Eukaryota</taxon>
        <taxon>Fungi</taxon>
        <taxon>Fungi incertae sedis</taxon>
        <taxon>Zoopagomycota</taxon>
        <taxon>Kickxellomycotina</taxon>
        <taxon>Harpellomycetes</taxon>
        <taxon>Harpellales</taxon>
        <taxon>Legeriomycetaceae</taxon>
        <taxon>Smittium</taxon>
    </lineage>
</organism>
<keyword evidence="3" id="KW-1185">Reference proteome</keyword>
<sequence length="264" mass="29381">TGMVQTNDPKVPTKTNAFVLYILEKIWRLSRLVARLSATYACPFSNTLPISTLSRSIVWPWLLWIDNAHARISGNCTRTTFLPPISASYSSGLTTISTPFVNRHNGYESSPSCSTYFSTTPRLPLTRLLSGMFFISITCAFTFSSTFRAARQKLSIFTSVSSSVIGPVFGLMLAEWYTRTFPGKRSRLLLFDCSTWFLNGYSSVGLIPSSGYTGSRDNDLKNIIDSGLKLPSRISFSISTNSTTIPQQINKYIDIIDNNRKNGL</sequence>
<dbReference type="AlphaFoldDB" id="A0A1R0H1G4"/>